<protein>
    <submittedName>
        <fullName evidence="4">Sialate O-acetylesterase</fullName>
    </submittedName>
</protein>
<evidence type="ECO:0000256" key="2">
    <source>
        <dbReference type="SAM" id="SignalP"/>
    </source>
</evidence>
<keyword evidence="1" id="KW-0378">Hydrolase</keyword>
<evidence type="ECO:0000313" key="4">
    <source>
        <dbReference type="EMBL" id="UOE36403.1"/>
    </source>
</evidence>
<feature type="domain" description="Sialate O-acetylesterase" evidence="3">
    <location>
        <begin position="102"/>
        <end position="226"/>
    </location>
</feature>
<keyword evidence="4" id="KW-0614">Plasmid</keyword>
<accession>A0ABY4BF49</accession>
<evidence type="ECO:0000259" key="3">
    <source>
        <dbReference type="Pfam" id="PF03629"/>
    </source>
</evidence>
<keyword evidence="5" id="KW-1185">Reference proteome</keyword>
<dbReference type="InterPro" id="IPR005181">
    <property type="entry name" value="SASA"/>
</dbReference>
<dbReference type="EMBL" id="CP094535">
    <property type="protein sequence ID" value="UOE36403.1"/>
    <property type="molecule type" value="Genomic_DNA"/>
</dbReference>
<dbReference type="SUPFAM" id="SSF49785">
    <property type="entry name" value="Galactose-binding domain-like"/>
    <property type="match status" value="1"/>
</dbReference>
<dbReference type="Pfam" id="PF03629">
    <property type="entry name" value="SASA"/>
    <property type="match status" value="2"/>
</dbReference>
<evidence type="ECO:0000256" key="1">
    <source>
        <dbReference type="ARBA" id="ARBA00022801"/>
    </source>
</evidence>
<feature type="chain" id="PRO_5047036416" evidence="2">
    <location>
        <begin position="20"/>
        <end position="650"/>
    </location>
</feature>
<geneLocation type="plasmid" evidence="4 5">
    <name>unnamed1</name>
</geneLocation>
<dbReference type="Gene3D" id="3.40.50.1110">
    <property type="entry name" value="SGNH hydrolase"/>
    <property type="match status" value="2"/>
</dbReference>
<evidence type="ECO:0000313" key="5">
    <source>
        <dbReference type="Proteomes" id="UP000831390"/>
    </source>
</evidence>
<gene>
    <name evidence="4" type="ORF">MTP16_23890</name>
</gene>
<feature type="signal peptide" evidence="2">
    <location>
        <begin position="1"/>
        <end position="19"/>
    </location>
</feature>
<reference evidence="4 5" key="1">
    <citation type="submission" date="2022-03" db="EMBL/GenBank/DDBJ databases">
        <title>Hymenobactersp. isolated from the air.</title>
        <authorList>
            <person name="Won M."/>
            <person name="Kwon S.-W."/>
        </authorList>
    </citation>
    <scope>NUCLEOTIDE SEQUENCE [LARGE SCALE GENOMIC DNA]</scope>
    <source>
        <strain evidence="4 5">KACC 22596</strain>
        <plasmid evidence="4 5">unnamed1</plasmid>
    </source>
</reference>
<dbReference type="PANTHER" id="PTHR22901">
    <property type="entry name" value="SIALATE O-ACETYLESTERASE"/>
    <property type="match status" value="1"/>
</dbReference>
<keyword evidence="2" id="KW-0732">Signal</keyword>
<dbReference type="Proteomes" id="UP000831390">
    <property type="component" value="Plasmid unnamed1"/>
</dbReference>
<dbReference type="SUPFAM" id="SSF52266">
    <property type="entry name" value="SGNH hydrolase"/>
    <property type="match status" value="1"/>
</dbReference>
<proteinExistence type="predicted"/>
<dbReference type="InterPro" id="IPR039329">
    <property type="entry name" value="SIAE"/>
</dbReference>
<dbReference type="RefSeq" id="WP_243520237.1">
    <property type="nucleotide sequence ID" value="NZ_CP094535.1"/>
</dbReference>
<dbReference type="PANTHER" id="PTHR22901:SF0">
    <property type="entry name" value="SIALATE O-ACETYLESTERASE"/>
    <property type="match status" value="1"/>
</dbReference>
<feature type="domain" description="Sialate O-acetylesterase" evidence="3">
    <location>
        <begin position="430"/>
        <end position="528"/>
    </location>
</feature>
<dbReference type="InterPro" id="IPR008979">
    <property type="entry name" value="Galactose-bd-like_sf"/>
</dbReference>
<name>A0ABY4BF49_9BACT</name>
<organism evidence="4 5">
    <name type="scientific">Hymenobacter monticola</name>
    <dbReference type="NCBI Taxonomy" id="1705399"/>
    <lineage>
        <taxon>Bacteria</taxon>
        <taxon>Pseudomonadati</taxon>
        <taxon>Bacteroidota</taxon>
        <taxon>Cytophagia</taxon>
        <taxon>Cytophagales</taxon>
        <taxon>Hymenobacteraceae</taxon>
        <taxon>Hymenobacter</taxon>
    </lineage>
</organism>
<dbReference type="InterPro" id="IPR036514">
    <property type="entry name" value="SGNH_hydro_sf"/>
</dbReference>
<sequence>MKYALAFLGAFLLSTSAWANVRLPALVGDNMVLQRDANINLWGWADPAEKVTVQFQGRQLSTSAGADGKWKLVLPPVPAGGPYDLVVAGKNTLTLHNVLVGEVWLASGQSNMEWPLNGINNAGTEVETAEFPQIRLFTAKTAVALQPQARLKSPGWQVCTPQTVAAFSAVAFLFGHELHQRYKVPVGLIQSAWGGTPVQSWTSAEGLKPFPEFSTALARFSQTDSSAFAAFTARKEAWYQQFGKVDRGHSPNSPSWASADVNTASWPTLAQPVLWSTVSQLKGFTGIVWLRKTLTVPAASAGKPLELNLGRILVSDSTFFNGQFVGRTVGAEKARRYQVPGNLVQAGENTVAVRVVGNLFFGGGLGGAAADLYAQAGPTRLPLAGEWRYQTGPDLTTMPYEAGLSEVNSQLPQSPAIIYNAMIAPLLPYTMKGVIWYQGESNADDRAEALRYYQLFPALITDWRRQWGTDFPFLFVQLAGYQPNPPAPADEPWARLREAQARALALPATGMATAIDVGEETNIHPKNKQPVAHRLALAAEKVAYRENVVASGPTFKSLTVEGTKVRLRFANTGTGLLPTDSQQLTHCFAVAGADKKFVWATAVVQGNDIVVSAPGVPQPMAVRYNWVNTPQGNFYNKENLPAVPFRTDNW</sequence>